<proteinExistence type="predicted"/>
<reference evidence="3" key="1">
    <citation type="journal article" date="2010" name="Science">
        <title>Plasticity of animal genome architecture unmasked by rapid evolution of a pelagic tunicate.</title>
        <authorList>
            <person name="Denoeud F."/>
            <person name="Henriet S."/>
            <person name="Mungpakdee S."/>
            <person name="Aury J.M."/>
            <person name="Da Silva C."/>
            <person name="Brinkmann H."/>
            <person name="Mikhaleva J."/>
            <person name="Olsen L.C."/>
            <person name="Jubin C."/>
            <person name="Canestro C."/>
            <person name="Bouquet J.M."/>
            <person name="Danks G."/>
            <person name="Poulain J."/>
            <person name="Campsteijn C."/>
            <person name="Adamski M."/>
            <person name="Cross I."/>
            <person name="Yadetie F."/>
            <person name="Muffato M."/>
            <person name="Louis A."/>
            <person name="Butcher S."/>
            <person name="Tsagkogeorga G."/>
            <person name="Konrad A."/>
            <person name="Singh S."/>
            <person name="Jensen M.F."/>
            <person name="Cong E.H."/>
            <person name="Eikeseth-Otteraa H."/>
            <person name="Noel B."/>
            <person name="Anthouard V."/>
            <person name="Porcel B.M."/>
            <person name="Kachouri-Lafond R."/>
            <person name="Nishino A."/>
            <person name="Ugolini M."/>
            <person name="Chourrout P."/>
            <person name="Nishida H."/>
            <person name="Aasland R."/>
            <person name="Huzurbazar S."/>
            <person name="Westhof E."/>
            <person name="Delsuc F."/>
            <person name="Lehrach H."/>
            <person name="Reinhardt R."/>
            <person name="Weissenbach J."/>
            <person name="Roy S.W."/>
            <person name="Artiguenave F."/>
            <person name="Postlethwait J.H."/>
            <person name="Manak J.R."/>
            <person name="Thompson E.M."/>
            <person name="Jaillon O."/>
            <person name="Du Pasquier L."/>
            <person name="Boudinot P."/>
            <person name="Liberles D.A."/>
            <person name="Volff J.N."/>
            <person name="Philippe H."/>
            <person name="Lenhard B."/>
            <person name="Roest Crollius H."/>
            <person name="Wincker P."/>
            <person name="Chourrout D."/>
        </authorList>
    </citation>
    <scope>NUCLEOTIDE SEQUENCE [LARGE SCALE GENOMIC DNA]</scope>
</reference>
<evidence type="ECO:0000313" key="3">
    <source>
        <dbReference type="EMBL" id="CBY08853.1"/>
    </source>
</evidence>
<feature type="compositionally biased region" description="Low complexity" evidence="2">
    <location>
        <begin position="287"/>
        <end position="302"/>
    </location>
</feature>
<feature type="region of interest" description="Disordered" evidence="2">
    <location>
        <begin position="142"/>
        <end position="179"/>
    </location>
</feature>
<dbReference type="Proteomes" id="UP000001307">
    <property type="component" value="Unassembled WGS sequence"/>
</dbReference>
<feature type="compositionally biased region" description="Polar residues" evidence="2">
    <location>
        <begin position="214"/>
        <end position="223"/>
    </location>
</feature>
<feature type="compositionally biased region" description="Low complexity" evidence="2">
    <location>
        <begin position="315"/>
        <end position="327"/>
    </location>
</feature>
<protein>
    <submittedName>
        <fullName evidence="3">Uncharacterized protein</fullName>
    </submittedName>
</protein>
<feature type="compositionally biased region" description="Basic and acidic residues" evidence="2">
    <location>
        <begin position="203"/>
        <end position="213"/>
    </location>
</feature>
<keyword evidence="4" id="KW-1185">Reference proteome</keyword>
<organism evidence="3">
    <name type="scientific">Oikopleura dioica</name>
    <name type="common">Tunicate</name>
    <dbReference type="NCBI Taxonomy" id="34765"/>
    <lineage>
        <taxon>Eukaryota</taxon>
        <taxon>Metazoa</taxon>
        <taxon>Chordata</taxon>
        <taxon>Tunicata</taxon>
        <taxon>Appendicularia</taxon>
        <taxon>Copelata</taxon>
        <taxon>Oikopleuridae</taxon>
        <taxon>Oikopleura</taxon>
    </lineage>
</organism>
<sequence length="433" mass="48486">MSDKCLDQEKNVPQPGSSMDAESYFAFKDDEKKETVGQMLVMLIDTINKKIEIQNEKSEDLESLIQEIAIESEKPSNSNENIEQFIEQKFSLLNANLELQIEKRVEQRLKTLSTQISAQLSELMKARDSKLIEELASFPEARARNSRKRTHKRKNSITEKQTDQQTIQLSPIAEATPGNRKNLAKTEADIGQQQKSVLSVNKLHEQESSKNRIEATTQGSWKNASGKKANEILPTSFGARINEKFVLSTTQPVVIIPTIIPIRGTMHNLEASTKPDHSNYQRVTKPSITTSSSTSASQIMSSEKWKSSKSEKENSIMSSKHSSSSSSFIPEDQSVDIWEFSKYLTAQLVTKPPAKDIESTTAVTVNYTTDSTTSTTTTTTTTTSTTTTTTPYLYDFADFEPFERTSRSINCSQACFGHSARCSYYNDEITCEV</sequence>
<feature type="compositionally biased region" description="Basic and acidic residues" evidence="2">
    <location>
        <begin position="303"/>
        <end position="314"/>
    </location>
</feature>
<dbReference type="EMBL" id="FN653033">
    <property type="protein sequence ID" value="CBY08853.1"/>
    <property type="molecule type" value="Genomic_DNA"/>
</dbReference>
<evidence type="ECO:0000256" key="1">
    <source>
        <dbReference type="SAM" id="Coils"/>
    </source>
</evidence>
<name>E4XB26_OIKDI</name>
<dbReference type="AlphaFoldDB" id="E4XB26"/>
<feature type="region of interest" description="Disordered" evidence="2">
    <location>
        <begin position="1"/>
        <end position="22"/>
    </location>
</feature>
<accession>E4XB26</accession>
<feature type="coiled-coil region" evidence="1">
    <location>
        <begin position="44"/>
        <end position="71"/>
    </location>
</feature>
<feature type="region of interest" description="Disordered" evidence="2">
    <location>
        <begin position="270"/>
        <end position="329"/>
    </location>
</feature>
<keyword evidence="1" id="KW-0175">Coiled coil</keyword>
<feature type="region of interest" description="Disordered" evidence="2">
    <location>
        <begin position="203"/>
        <end position="224"/>
    </location>
</feature>
<evidence type="ECO:0000256" key="2">
    <source>
        <dbReference type="SAM" id="MobiDB-lite"/>
    </source>
</evidence>
<evidence type="ECO:0000313" key="4">
    <source>
        <dbReference type="Proteomes" id="UP000001307"/>
    </source>
</evidence>
<dbReference type="InParanoid" id="E4XB26"/>
<gene>
    <name evidence="3" type="ORF">GSOID_T00005692001</name>
</gene>
<feature type="compositionally biased region" description="Basic residues" evidence="2">
    <location>
        <begin position="144"/>
        <end position="155"/>
    </location>
</feature>
<feature type="compositionally biased region" description="Basic and acidic residues" evidence="2">
    <location>
        <begin position="1"/>
        <end position="10"/>
    </location>
</feature>